<protein>
    <recommendedName>
        <fullName evidence="6">Ribosomal RNA small subunit methyltransferase G</fullName>
        <ecNumber evidence="6">2.1.1.-</ecNumber>
    </recommendedName>
    <alternativeName>
        <fullName evidence="6">16S rRNA 7-methylguanosine methyltransferase</fullName>
        <shortName evidence="6">16S rRNA m7G methyltransferase</shortName>
    </alternativeName>
</protein>
<evidence type="ECO:0000256" key="4">
    <source>
        <dbReference type="ARBA" id="ARBA00022679"/>
    </source>
</evidence>
<dbReference type="NCBIfam" id="TIGR00138">
    <property type="entry name" value="rsmG_gidB"/>
    <property type="match status" value="1"/>
</dbReference>
<evidence type="ECO:0000256" key="1">
    <source>
        <dbReference type="ARBA" id="ARBA00022490"/>
    </source>
</evidence>
<keyword evidence="5 6" id="KW-0949">S-adenosyl-L-methionine</keyword>
<reference evidence="8" key="1">
    <citation type="journal article" date="2017" name="Appl. Environ. Microbiol.">
        <title>Genomic analysis of Calderihabitans maritimus KKC1, a thermophilic hydrogenogenic carboxydotrophic bacterium isolated from marine sediment.</title>
        <authorList>
            <person name="Omae K."/>
            <person name="Yoneda Y."/>
            <person name="Fukuyama Y."/>
            <person name="Yoshida T."/>
            <person name="Sako Y."/>
        </authorList>
    </citation>
    <scope>NUCLEOTIDE SEQUENCE [LARGE SCALE GENOMIC DNA]</scope>
    <source>
        <strain evidence="8">KKC1</strain>
    </source>
</reference>
<proteinExistence type="inferred from homology"/>
<feature type="binding site" evidence="6">
    <location>
        <begin position="102"/>
        <end position="104"/>
    </location>
    <ligand>
        <name>S-adenosyl-L-methionine</name>
        <dbReference type="ChEBI" id="CHEBI:59789"/>
    </ligand>
</feature>
<dbReference type="EC" id="2.1.1.-" evidence="6"/>
<dbReference type="FunFam" id="3.40.50.150:FF:000041">
    <property type="entry name" value="Ribosomal RNA small subunit methyltransferase G"/>
    <property type="match status" value="1"/>
</dbReference>
<evidence type="ECO:0000313" key="7">
    <source>
        <dbReference type="EMBL" id="GAW93654.1"/>
    </source>
</evidence>
<keyword evidence="1 6" id="KW-0963">Cytoplasm</keyword>
<feature type="binding site" evidence="6">
    <location>
        <position position="149"/>
    </location>
    <ligand>
        <name>S-adenosyl-L-methionine</name>
        <dbReference type="ChEBI" id="CHEBI:59789"/>
    </ligand>
</feature>
<dbReference type="EMBL" id="BDGJ01000168">
    <property type="protein sequence ID" value="GAW93654.1"/>
    <property type="molecule type" value="Genomic_DNA"/>
</dbReference>
<evidence type="ECO:0000313" key="8">
    <source>
        <dbReference type="Proteomes" id="UP000197032"/>
    </source>
</evidence>
<keyword evidence="8" id="KW-1185">Reference proteome</keyword>
<dbReference type="HAMAP" id="MF_00074">
    <property type="entry name" value="16SrRNA_methyltr_G"/>
    <property type="match status" value="1"/>
</dbReference>
<evidence type="ECO:0000256" key="6">
    <source>
        <dbReference type="HAMAP-Rule" id="MF_00074"/>
    </source>
</evidence>
<dbReference type="InterPro" id="IPR003682">
    <property type="entry name" value="rRNA_ssu_MeTfrase_G"/>
</dbReference>
<dbReference type="PANTHER" id="PTHR31760">
    <property type="entry name" value="S-ADENOSYL-L-METHIONINE-DEPENDENT METHYLTRANSFERASES SUPERFAMILY PROTEIN"/>
    <property type="match status" value="1"/>
</dbReference>
<name>A0A1Z5HVV5_9FIRM</name>
<gene>
    <name evidence="6" type="primary">rsmG</name>
    <name evidence="7" type="ORF">KKC1_27820</name>
</gene>
<feature type="binding site" evidence="6">
    <location>
        <position position="84"/>
    </location>
    <ligand>
        <name>S-adenosyl-L-methionine</name>
        <dbReference type="ChEBI" id="CHEBI:59789"/>
    </ligand>
</feature>
<keyword evidence="4 6" id="KW-0808">Transferase</keyword>
<comment type="function">
    <text evidence="6">Specifically methylates the N7 position of a guanine in 16S rRNA.</text>
</comment>
<keyword evidence="2 6" id="KW-0698">rRNA processing</keyword>
<dbReference type="SUPFAM" id="SSF53335">
    <property type="entry name" value="S-adenosyl-L-methionine-dependent methyltransferases"/>
    <property type="match status" value="1"/>
</dbReference>
<comment type="caution">
    <text evidence="7">The sequence shown here is derived from an EMBL/GenBank/DDBJ whole genome shotgun (WGS) entry which is preliminary data.</text>
</comment>
<dbReference type="OrthoDB" id="9808773at2"/>
<feature type="binding site" evidence="6">
    <location>
        <position position="79"/>
    </location>
    <ligand>
        <name>S-adenosyl-L-methionine</name>
        <dbReference type="ChEBI" id="CHEBI:59789"/>
    </ligand>
</feature>
<feature type="binding site" evidence="6">
    <location>
        <begin position="130"/>
        <end position="131"/>
    </location>
    <ligand>
        <name>S-adenosyl-L-methionine</name>
        <dbReference type="ChEBI" id="CHEBI:59789"/>
    </ligand>
</feature>
<keyword evidence="3 6" id="KW-0489">Methyltransferase</keyword>
<dbReference type="AlphaFoldDB" id="A0A1Z5HVV5"/>
<dbReference type="RefSeq" id="WP_088554744.1">
    <property type="nucleotide sequence ID" value="NZ_BDGJ01000168.1"/>
</dbReference>
<dbReference type="Pfam" id="PF02527">
    <property type="entry name" value="GidB"/>
    <property type="match status" value="1"/>
</dbReference>
<dbReference type="GO" id="GO:0005829">
    <property type="term" value="C:cytosol"/>
    <property type="evidence" value="ECO:0007669"/>
    <property type="project" value="TreeGrafter"/>
</dbReference>
<dbReference type="PIRSF" id="PIRSF003078">
    <property type="entry name" value="GidB"/>
    <property type="match status" value="1"/>
</dbReference>
<dbReference type="PANTHER" id="PTHR31760:SF0">
    <property type="entry name" value="S-ADENOSYL-L-METHIONINE-DEPENDENT METHYLTRANSFERASES SUPERFAMILY PROTEIN"/>
    <property type="match status" value="1"/>
</dbReference>
<comment type="subcellular location">
    <subcellularLocation>
        <location evidence="6">Cytoplasm</location>
    </subcellularLocation>
</comment>
<sequence length="239" mass="26861">MRTGEELLLQVAEEVGIKLAEEQVKKLLIYKDLLKTWNKKFNLTAITDEQGVVIKHFIDSLLSIKAVDFPPRAKVVDVGTGAGFPGIPLKIWEPRLFLVLVDASKKRITFLQAVINQLELEEVKAVHARAEDLGQERGFREEFDTAVARAVAPLNVLAEYCLPLVRLNGVFLALKGPEGEIELKQAETALEELGGKVEKVERCILPRMREKRTLIVVRKVLKTPEKFPRRAGIPAKRPL</sequence>
<comment type="similarity">
    <text evidence="6">Belongs to the methyltransferase superfamily. RNA methyltransferase RsmG family.</text>
</comment>
<dbReference type="Proteomes" id="UP000197032">
    <property type="component" value="Unassembled WGS sequence"/>
</dbReference>
<organism evidence="7 8">
    <name type="scientific">Calderihabitans maritimus</name>
    <dbReference type="NCBI Taxonomy" id="1246530"/>
    <lineage>
        <taxon>Bacteria</taxon>
        <taxon>Bacillati</taxon>
        <taxon>Bacillota</taxon>
        <taxon>Clostridia</taxon>
        <taxon>Neomoorellales</taxon>
        <taxon>Calderihabitantaceae</taxon>
        <taxon>Calderihabitans</taxon>
    </lineage>
</organism>
<evidence type="ECO:0000256" key="2">
    <source>
        <dbReference type="ARBA" id="ARBA00022552"/>
    </source>
</evidence>
<dbReference type="Gene3D" id="3.40.50.150">
    <property type="entry name" value="Vaccinia Virus protein VP39"/>
    <property type="match status" value="1"/>
</dbReference>
<dbReference type="GO" id="GO:0070043">
    <property type="term" value="F:rRNA (guanine-N7-)-methyltransferase activity"/>
    <property type="evidence" value="ECO:0007669"/>
    <property type="project" value="UniProtKB-UniRule"/>
</dbReference>
<evidence type="ECO:0000256" key="5">
    <source>
        <dbReference type="ARBA" id="ARBA00022691"/>
    </source>
</evidence>
<evidence type="ECO:0000256" key="3">
    <source>
        <dbReference type="ARBA" id="ARBA00022603"/>
    </source>
</evidence>
<dbReference type="InterPro" id="IPR029063">
    <property type="entry name" value="SAM-dependent_MTases_sf"/>
</dbReference>
<accession>A0A1Z5HVV5</accession>
<dbReference type="CDD" id="cd02440">
    <property type="entry name" value="AdoMet_MTases"/>
    <property type="match status" value="1"/>
</dbReference>